<evidence type="ECO:0000256" key="9">
    <source>
        <dbReference type="ARBA" id="ARBA00023180"/>
    </source>
</evidence>
<evidence type="ECO:0000256" key="5">
    <source>
        <dbReference type="ARBA" id="ARBA00022989"/>
    </source>
</evidence>
<comment type="subcellular location">
    <subcellularLocation>
        <location evidence="1">Membrane</location>
        <topology evidence="1">Single-pass type I membrane protein</topology>
    </subcellularLocation>
</comment>
<evidence type="ECO:0000256" key="8">
    <source>
        <dbReference type="ARBA" id="ARBA00023170"/>
    </source>
</evidence>
<sequence>MGSRARGICAREIHRIDRSRSGRMGRLERWAVVFCLSLGACVGEAPREPETNGETLHLEGLTASTDEVDAVRLAWSSPDRALSAITVKRDGVPVATLPGDATSFEDRAATPGGLGAPVVTLEPLEDSVRLEWQAPPVFPGASHSYEVVAAYPEGTASASAMGLRRAPLITGFLIERDGRGLASVGPVSTYDDASAAPGGLGAPALTVRETGDALVLDWVAPSASPGEAHSYRVLAESDLGSGPPSANVVGGRSAPSITGYRIERDGEELAVADADTRSRSDESASPGSIGAPTLWVVASTAAAGLSWDRPRGERGSSHEYIVVAVTETQSALSNPVSASRSAPVITGYSVLRDGAEIALLDVAATSYADTTAMPGELGPPASVTATQGTRTDAVEVSWRVPAIGAPPHAYAVVASTSAGIRASANVVGGRAAADVIGYEVRRDDGEWMGAGDATSFVDFDAPGFELTAAAVATSDNFGNYVELRLEADPEFGPPAPSQYEVRAITADGPGEASPIVVGYRGFTSVGSGGLSYQWQRSTRDADEAYEDLPGFIDSGEIDREPLLDDGRYYRVEVRSEGAIGWSTAARAVVPSFDSISTGSSHTCAVRSDHKLFCWGSNTFRQSTVPAGTDAFESVSAGVYHTCAVRRGDGRAICWGSNGDGESQAPPSESFASVSGGRYFTCGVRAGDGTVVCWGDNGSNQLQAPSGVSFLSVSAGYSHACGIRASDRKVLCWGDNYGGMAPPGPSADAFESVSAGSTYTCGVRSRDRKMVCWGSNTPDTGADSFETISVWGAACGVRTVDRKVVCMKPDNLGRGETTTETSFGAYESVSAGYSHFCALRYPDRRVVCWGDGPSGETPVIRSLDTFDSVSAGLTTSCAVRRVDHRVVCWGNTGGLPAGPWADPVESVSVGNNHVCALRSSDHSVVCEGGYASSGEATVPSPGPWKSFTARHYQTCAIRSADGRVVCWGDNRYGQAPAEPSVNTFTSVSTGFSHTCGIRAIDQKISCWGRNDKGQAPDTPSTDPFRIVSAADDHTCGVRSSDDKVVCWGDNSKGQAPPGPSADSFYRLSTGWDFTCGIRSRDRKVLCWGRNTNVQVPSGPSLDSFDDVSAGYDHACGVRSDGRVICWGTGSKGSANVVRP</sequence>
<dbReference type="GO" id="GO:0004674">
    <property type="term" value="F:protein serine/threonine kinase activity"/>
    <property type="evidence" value="ECO:0007669"/>
    <property type="project" value="UniProtKB-KW"/>
</dbReference>
<evidence type="ECO:0000256" key="1">
    <source>
        <dbReference type="ARBA" id="ARBA00004479"/>
    </source>
</evidence>
<evidence type="ECO:0000256" key="4">
    <source>
        <dbReference type="ARBA" id="ARBA00022729"/>
    </source>
</evidence>
<organism evidence="12 13">
    <name type="scientific">Vulgatibacter incomptus</name>
    <dbReference type="NCBI Taxonomy" id="1391653"/>
    <lineage>
        <taxon>Bacteria</taxon>
        <taxon>Pseudomonadati</taxon>
        <taxon>Myxococcota</taxon>
        <taxon>Myxococcia</taxon>
        <taxon>Myxococcales</taxon>
        <taxon>Cystobacterineae</taxon>
        <taxon>Vulgatibacteraceae</taxon>
        <taxon>Vulgatibacter</taxon>
    </lineage>
</organism>
<dbReference type="EC" id="2.7.11.1" evidence="2"/>
<dbReference type="SUPFAM" id="SSF50985">
    <property type="entry name" value="RCC1/BLIP-II"/>
    <property type="match status" value="2"/>
</dbReference>
<protein>
    <recommendedName>
        <fullName evidence="2">non-specific serine/threonine protein kinase</fullName>
        <ecNumber evidence="2">2.7.11.1</ecNumber>
    </recommendedName>
</protein>
<evidence type="ECO:0000256" key="10">
    <source>
        <dbReference type="ARBA" id="ARBA00047899"/>
    </source>
</evidence>
<comment type="catalytic activity">
    <reaction evidence="10">
        <text>L-threonyl-[protein] + ATP = O-phospho-L-threonyl-[protein] + ADP + H(+)</text>
        <dbReference type="Rhea" id="RHEA:46608"/>
        <dbReference type="Rhea" id="RHEA-COMP:11060"/>
        <dbReference type="Rhea" id="RHEA-COMP:11605"/>
        <dbReference type="ChEBI" id="CHEBI:15378"/>
        <dbReference type="ChEBI" id="CHEBI:30013"/>
        <dbReference type="ChEBI" id="CHEBI:30616"/>
        <dbReference type="ChEBI" id="CHEBI:61977"/>
        <dbReference type="ChEBI" id="CHEBI:456216"/>
        <dbReference type="EC" id="2.7.11.1"/>
    </reaction>
</comment>
<accession>A0A0K1PFW3</accession>
<keyword evidence="6" id="KW-0472">Membrane</keyword>
<dbReference type="STRING" id="1391653.AKJ08_2391"/>
<keyword evidence="9" id="KW-0325">Glycoprotein</keyword>
<keyword evidence="5" id="KW-1133">Transmembrane helix</keyword>
<dbReference type="InterPro" id="IPR009091">
    <property type="entry name" value="RCC1/BLIP-II"/>
</dbReference>
<name>A0A0K1PFW3_9BACT</name>
<keyword evidence="7" id="KW-1015">Disulfide bond</keyword>
<keyword evidence="8" id="KW-0675">Receptor</keyword>
<evidence type="ECO:0000256" key="7">
    <source>
        <dbReference type="ARBA" id="ARBA00023157"/>
    </source>
</evidence>
<dbReference type="GO" id="GO:0016020">
    <property type="term" value="C:membrane"/>
    <property type="evidence" value="ECO:0007669"/>
    <property type="project" value="UniProtKB-SubCell"/>
</dbReference>
<evidence type="ECO:0000256" key="11">
    <source>
        <dbReference type="ARBA" id="ARBA00048679"/>
    </source>
</evidence>
<dbReference type="Proteomes" id="UP000055590">
    <property type="component" value="Chromosome"/>
</dbReference>
<dbReference type="Gene3D" id="2.130.10.30">
    <property type="entry name" value="Regulator of chromosome condensation 1/beta-lactamase-inhibitor protein II"/>
    <property type="match status" value="2"/>
</dbReference>
<dbReference type="PANTHER" id="PTHR47460">
    <property type="entry name" value="SERINE/THREONINE-PROTEIN KINASE-LIKE PROTEIN ACR4"/>
    <property type="match status" value="1"/>
</dbReference>
<evidence type="ECO:0000256" key="2">
    <source>
        <dbReference type="ARBA" id="ARBA00012513"/>
    </source>
</evidence>
<evidence type="ECO:0000313" key="13">
    <source>
        <dbReference type="Proteomes" id="UP000055590"/>
    </source>
</evidence>
<dbReference type="PATRIC" id="fig|1391653.3.peg.2493"/>
<dbReference type="PANTHER" id="PTHR47460:SF1">
    <property type="entry name" value="SERINE_THREONINE-PROTEIN KINASE-LIKE PROTEIN ACR4"/>
    <property type="match status" value="1"/>
</dbReference>
<evidence type="ECO:0000256" key="6">
    <source>
        <dbReference type="ARBA" id="ARBA00023136"/>
    </source>
</evidence>
<keyword evidence="3" id="KW-0812">Transmembrane</keyword>
<evidence type="ECO:0000313" key="12">
    <source>
        <dbReference type="EMBL" id="AKU92004.1"/>
    </source>
</evidence>
<evidence type="ECO:0000256" key="3">
    <source>
        <dbReference type="ARBA" id="ARBA00022692"/>
    </source>
</evidence>
<dbReference type="AlphaFoldDB" id="A0A0K1PFW3"/>
<dbReference type="KEGG" id="vin:AKJ08_2391"/>
<keyword evidence="13" id="KW-1185">Reference proteome</keyword>
<comment type="catalytic activity">
    <reaction evidence="11">
        <text>L-seryl-[protein] + ATP = O-phospho-L-seryl-[protein] + ADP + H(+)</text>
        <dbReference type="Rhea" id="RHEA:17989"/>
        <dbReference type="Rhea" id="RHEA-COMP:9863"/>
        <dbReference type="Rhea" id="RHEA-COMP:11604"/>
        <dbReference type="ChEBI" id="CHEBI:15378"/>
        <dbReference type="ChEBI" id="CHEBI:29999"/>
        <dbReference type="ChEBI" id="CHEBI:30616"/>
        <dbReference type="ChEBI" id="CHEBI:83421"/>
        <dbReference type="ChEBI" id="CHEBI:456216"/>
        <dbReference type="EC" id="2.7.11.1"/>
    </reaction>
</comment>
<proteinExistence type="predicted"/>
<reference evidence="12 13" key="1">
    <citation type="submission" date="2015-08" db="EMBL/GenBank/DDBJ databases">
        <authorList>
            <person name="Babu N.S."/>
            <person name="Beckwith C.J."/>
            <person name="Beseler K.G."/>
            <person name="Brison A."/>
            <person name="Carone J.V."/>
            <person name="Caskin T.P."/>
            <person name="Diamond M."/>
            <person name="Durham M.E."/>
            <person name="Foxe J.M."/>
            <person name="Go M."/>
            <person name="Henderson B.A."/>
            <person name="Jones I.B."/>
            <person name="McGettigan J.A."/>
            <person name="Micheletti S.J."/>
            <person name="Nasrallah M.E."/>
            <person name="Ortiz D."/>
            <person name="Piller C.R."/>
            <person name="Privatt S.R."/>
            <person name="Schneider S.L."/>
            <person name="Sharp S."/>
            <person name="Smith T.C."/>
            <person name="Stanton J.D."/>
            <person name="Ullery H.E."/>
            <person name="Wilson R.J."/>
            <person name="Serrano M.G."/>
            <person name="Buck G."/>
            <person name="Lee V."/>
            <person name="Wang Y."/>
            <person name="Carvalho R."/>
            <person name="Voegtly L."/>
            <person name="Shi R."/>
            <person name="Duckworth R."/>
            <person name="Johnson A."/>
            <person name="Loviza R."/>
            <person name="Walstead R."/>
            <person name="Shah Z."/>
            <person name="Kiflezghi M."/>
            <person name="Wade K."/>
            <person name="Ball S.L."/>
            <person name="Bradley K.W."/>
            <person name="Asai D.J."/>
            <person name="Bowman C.A."/>
            <person name="Russell D.A."/>
            <person name="Pope W.H."/>
            <person name="Jacobs-Sera D."/>
            <person name="Hendrix R.W."/>
            <person name="Hatfull G.F."/>
        </authorList>
    </citation>
    <scope>NUCLEOTIDE SEQUENCE [LARGE SCALE GENOMIC DNA]</scope>
    <source>
        <strain evidence="12 13">DSM 27710</strain>
    </source>
</reference>
<keyword evidence="4" id="KW-0732">Signal</keyword>
<dbReference type="Pfam" id="PF13540">
    <property type="entry name" value="RCC1_2"/>
    <property type="match status" value="10"/>
</dbReference>
<dbReference type="EMBL" id="CP012332">
    <property type="protein sequence ID" value="AKU92004.1"/>
    <property type="molecule type" value="Genomic_DNA"/>
</dbReference>
<gene>
    <name evidence="12" type="ORF">AKJ08_2391</name>
</gene>